<dbReference type="GeneID" id="106669931"/>
<accession>A0A8I6RZD5</accession>
<keyword evidence="3" id="KW-1185">Reference proteome</keyword>
<dbReference type="RefSeq" id="XP_014255304.1">
    <property type="nucleotide sequence ID" value="XM_014399818.1"/>
</dbReference>
<feature type="compositionally biased region" description="Basic and acidic residues" evidence="1">
    <location>
        <begin position="265"/>
        <end position="277"/>
    </location>
</feature>
<protein>
    <submittedName>
        <fullName evidence="2">Uncharacterized protein</fullName>
    </submittedName>
</protein>
<feature type="region of interest" description="Disordered" evidence="1">
    <location>
        <begin position="597"/>
        <end position="637"/>
    </location>
</feature>
<name>A0A8I6RZD5_CIMLE</name>
<reference evidence="2" key="1">
    <citation type="submission" date="2022-01" db="UniProtKB">
        <authorList>
            <consortium name="EnsemblMetazoa"/>
        </authorList>
    </citation>
    <scope>IDENTIFICATION</scope>
</reference>
<dbReference type="Proteomes" id="UP000494040">
    <property type="component" value="Unassembled WGS sequence"/>
</dbReference>
<evidence type="ECO:0000313" key="3">
    <source>
        <dbReference type="Proteomes" id="UP000494040"/>
    </source>
</evidence>
<dbReference type="AlphaFoldDB" id="A0A8I6RZD5"/>
<organism evidence="2 3">
    <name type="scientific">Cimex lectularius</name>
    <name type="common">Bed bug</name>
    <name type="synonym">Acanthia lectularia</name>
    <dbReference type="NCBI Taxonomy" id="79782"/>
    <lineage>
        <taxon>Eukaryota</taxon>
        <taxon>Metazoa</taxon>
        <taxon>Ecdysozoa</taxon>
        <taxon>Arthropoda</taxon>
        <taxon>Hexapoda</taxon>
        <taxon>Insecta</taxon>
        <taxon>Pterygota</taxon>
        <taxon>Neoptera</taxon>
        <taxon>Paraneoptera</taxon>
        <taxon>Hemiptera</taxon>
        <taxon>Heteroptera</taxon>
        <taxon>Panheteroptera</taxon>
        <taxon>Cimicomorpha</taxon>
        <taxon>Cimicidae</taxon>
        <taxon>Cimex</taxon>
    </lineage>
</organism>
<evidence type="ECO:0000313" key="2">
    <source>
        <dbReference type="EnsemblMetazoa" id="XP_014255304.1"/>
    </source>
</evidence>
<dbReference type="EnsemblMetazoa" id="XM_014399818.1">
    <property type="protein sequence ID" value="XP_014255304.1"/>
    <property type="gene ID" value="LOC106669931"/>
</dbReference>
<feature type="compositionally biased region" description="Polar residues" evidence="1">
    <location>
        <begin position="627"/>
        <end position="637"/>
    </location>
</feature>
<evidence type="ECO:0000256" key="1">
    <source>
        <dbReference type="SAM" id="MobiDB-lite"/>
    </source>
</evidence>
<sequence length="766" mass="87133">MHLKMLSALRDDWLPQSDPFSPFGDMEAEIAELKTMTRVTKVRQQIECREEGAWMVVRDVPDANTKSGTRKVTSYGRASRSITRSCSGNVDLDSLLLRMPSRPMRPETENEVLIEYPEEENPAPPSSVEIIEVVDEEPKPEKKIEVEIPNPEKTSPIKKTSVVTLGKGNLVLIDDEDSNFRVTGISKGKVADAVSTLERISSNEKGEKKVKKVGFCKTEVHFAPDSGKINIVETDEKPPPTQILRRKKRSRNVNKKNSDLPKLYFGDEERGSEREKEDNFKVTEHVFPVIREPSPLLSTSVTNLTNEKIIVGKGHLEPKEVQINSFCPVENVSSVSPELKVFEQNEEQPHKQKNSISYLGNVSPKLNKLIQNSLQHEFQLKQRQIMSKPKPPSQQQSSFNIKLGKDTENESKSITHVNMTETLTNEKEEHTLTNERAKSVEPLYANKVVQGVEKQVVKQIEDKEKAPKPKPRTSITKISVNTKEPVRPVRTANKPLEKVPRKNTLKPKEVVKKEVVPIKPIKPYSRSVTPKQTEPVKKIKVKTEVTNGSHKLQKLIKNTTEKANELRGKKPREPLRSFEKVSNGWVGHCIVPIKNSPKLTDTVSTTNVTSNTTASSQSTGTKRSSETKTLIRSSKASLSTNRQFSLSKEHLKSAKLVKELSKDKGEVRKPDLPRSKVNIVKPHNIESNKHQRGKSIVMRRKLQYEDSYGRLRRDSDLSDDSVIRADEEVRAYMFHTRHKEWNYKYKKRQFCLRNWIQSHCCICSII</sequence>
<feature type="compositionally biased region" description="Low complexity" evidence="1">
    <location>
        <begin position="600"/>
        <end position="621"/>
    </location>
</feature>
<feature type="region of interest" description="Disordered" evidence="1">
    <location>
        <begin position="248"/>
        <end position="277"/>
    </location>
</feature>
<dbReference type="KEGG" id="clec:106669931"/>
<dbReference type="OrthoDB" id="8197951at2759"/>
<proteinExistence type="predicted"/>